<reference evidence="10 11" key="1">
    <citation type="journal article" date="2010" name="Int. J. Syst. Evol. Microbiol.">
        <title>Thiohalobacter thiocyanaticus gen. nov., sp. nov., a moderately halophilic, sulfur-oxidizing gammaproteobacterium from hypersaline lakes, that utilizes thiocyanate.</title>
        <authorList>
            <person name="Sorokin D.Y."/>
            <person name="Kovaleva O.L."/>
            <person name="Tourova T.P."/>
            <person name="Muyzer G."/>
        </authorList>
    </citation>
    <scope>NUCLEOTIDE SEQUENCE [LARGE SCALE GENOMIC DNA]</scope>
    <source>
        <strain evidence="10 11">Hrh1</strain>
    </source>
</reference>
<dbReference type="InterPro" id="IPR016032">
    <property type="entry name" value="Sig_transdc_resp-reg_C-effctor"/>
</dbReference>
<dbReference type="EMBL" id="QZMU01000001">
    <property type="protein sequence ID" value="RRQ20568.1"/>
    <property type="molecule type" value="Genomic_DNA"/>
</dbReference>
<dbReference type="InterPro" id="IPR001789">
    <property type="entry name" value="Sig_transdc_resp-reg_receiver"/>
</dbReference>
<keyword evidence="3" id="KW-0805">Transcription regulation</keyword>
<gene>
    <name evidence="10" type="ORF">D6C00_00275</name>
</gene>
<dbReference type="AlphaFoldDB" id="A0A426QFP3"/>
<dbReference type="FunFam" id="1.10.10.10:FF:000058">
    <property type="entry name" value="DNA-binding response OmpR family regulator"/>
    <property type="match status" value="1"/>
</dbReference>
<organism evidence="10 11">
    <name type="scientific">Thiohalobacter thiocyanaticus</name>
    <dbReference type="NCBI Taxonomy" id="585455"/>
    <lineage>
        <taxon>Bacteria</taxon>
        <taxon>Pseudomonadati</taxon>
        <taxon>Pseudomonadota</taxon>
        <taxon>Gammaproteobacteria</taxon>
        <taxon>Thiohalobacterales</taxon>
        <taxon>Thiohalobacteraceae</taxon>
        <taxon>Thiohalobacter</taxon>
    </lineage>
</organism>
<dbReference type="FunFam" id="3.40.50.2300:FF:000001">
    <property type="entry name" value="DNA-binding response regulator PhoB"/>
    <property type="match status" value="1"/>
</dbReference>
<evidence type="ECO:0000313" key="10">
    <source>
        <dbReference type="EMBL" id="RRQ20568.1"/>
    </source>
</evidence>
<name>A0A426QFP3_9GAMM</name>
<dbReference type="InterPro" id="IPR001867">
    <property type="entry name" value="OmpR/PhoB-type_DNA-bd"/>
</dbReference>
<evidence type="ECO:0000313" key="11">
    <source>
        <dbReference type="Proteomes" id="UP000287798"/>
    </source>
</evidence>
<keyword evidence="4 7" id="KW-0238">DNA-binding</keyword>
<dbReference type="RefSeq" id="WP_125179783.1">
    <property type="nucleotide sequence ID" value="NZ_QZMU01000001.1"/>
</dbReference>
<dbReference type="PANTHER" id="PTHR48111:SF22">
    <property type="entry name" value="REGULATOR OF RPOS"/>
    <property type="match status" value="1"/>
</dbReference>
<keyword evidence="11" id="KW-1185">Reference proteome</keyword>
<dbReference type="InterPro" id="IPR036388">
    <property type="entry name" value="WH-like_DNA-bd_sf"/>
</dbReference>
<dbReference type="Gene3D" id="6.10.250.690">
    <property type="match status" value="1"/>
</dbReference>
<sequence length="224" mass="25107">MKLLVVEDNPDLVANLTEFLEGGGHTVDIAYNGYTALGFALDNDYDAIVLDLMLPGIDGLEVCNNLRAANRRTPIIMLTARDSLEDKLDGFASGADDYLIKPFSMLELQARLQALLRRNPHGEARGERLEVADLTLDTASWQVTRAGRTLELPPIPLKLLHLLMERSPNVVSRREMERSIWGDSPPDSDALRSHLHQLRTIIDRPFSRPLLHTVRGFGYRLATE</sequence>
<dbReference type="Pfam" id="PF00486">
    <property type="entry name" value="Trans_reg_C"/>
    <property type="match status" value="1"/>
</dbReference>
<evidence type="ECO:0000256" key="5">
    <source>
        <dbReference type="ARBA" id="ARBA00023163"/>
    </source>
</evidence>
<dbReference type="OrthoDB" id="9802426at2"/>
<evidence type="ECO:0000256" key="3">
    <source>
        <dbReference type="ARBA" id="ARBA00023015"/>
    </source>
</evidence>
<evidence type="ECO:0000256" key="4">
    <source>
        <dbReference type="ARBA" id="ARBA00023125"/>
    </source>
</evidence>
<keyword evidence="5" id="KW-0804">Transcription</keyword>
<protein>
    <submittedName>
        <fullName evidence="10">DNA-binding response regulator</fullName>
    </submittedName>
</protein>
<keyword evidence="1 6" id="KW-0597">Phosphoprotein</keyword>
<evidence type="ECO:0000256" key="7">
    <source>
        <dbReference type="PROSITE-ProRule" id="PRU01091"/>
    </source>
</evidence>
<evidence type="ECO:0000259" key="8">
    <source>
        <dbReference type="PROSITE" id="PS50110"/>
    </source>
</evidence>
<dbReference type="SMART" id="SM00862">
    <property type="entry name" value="Trans_reg_C"/>
    <property type="match status" value="1"/>
</dbReference>
<dbReference type="Proteomes" id="UP000287798">
    <property type="component" value="Unassembled WGS sequence"/>
</dbReference>
<dbReference type="Gene3D" id="1.10.10.10">
    <property type="entry name" value="Winged helix-like DNA-binding domain superfamily/Winged helix DNA-binding domain"/>
    <property type="match status" value="1"/>
</dbReference>
<dbReference type="GO" id="GO:0006355">
    <property type="term" value="P:regulation of DNA-templated transcription"/>
    <property type="evidence" value="ECO:0007669"/>
    <property type="project" value="InterPro"/>
</dbReference>
<dbReference type="GO" id="GO:0005829">
    <property type="term" value="C:cytosol"/>
    <property type="evidence" value="ECO:0007669"/>
    <property type="project" value="TreeGrafter"/>
</dbReference>
<dbReference type="CDD" id="cd00383">
    <property type="entry name" value="trans_reg_C"/>
    <property type="match status" value="1"/>
</dbReference>
<feature type="DNA-binding region" description="OmpR/PhoB-type" evidence="7">
    <location>
        <begin position="126"/>
        <end position="223"/>
    </location>
</feature>
<feature type="domain" description="Response regulatory" evidence="8">
    <location>
        <begin position="2"/>
        <end position="116"/>
    </location>
</feature>
<accession>A0A426QFP3</accession>
<dbReference type="InterPro" id="IPR011006">
    <property type="entry name" value="CheY-like_superfamily"/>
</dbReference>
<dbReference type="PANTHER" id="PTHR48111">
    <property type="entry name" value="REGULATOR OF RPOS"/>
    <property type="match status" value="1"/>
</dbReference>
<dbReference type="GO" id="GO:0000976">
    <property type="term" value="F:transcription cis-regulatory region binding"/>
    <property type="evidence" value="ECO:0007669"/>
    <property type="project" value="TreeGrafter"/>
</dbReference>
<dbReference type="Gene3D" id="3.40.50.2300">
    <property type="match status" value="1"/>
</dbReference>
<feature type="modified residue" description="4-aspartylphosphate" evidence="6">
    <location>
        <position position="51"/>
    </location>
</feature>
<feature type="domain" description="OmpR/PhoB-type" evidence="9">
    <location>
        <begin position="126"/>
        <end position="223"/>
    </location>
</feature>
<dbReference type="GO" id="GO:0032993">
    <property type="term" value="C:protein-DNA complex"/>
    <property type="evidence" value="ECO:0007669"/>
    <property type="project" value="TreeGrafter"/>
</dbReference>
<dbReference type="SMART" id="SM00448">
    <property type="entry name" value="REC"/>
    <property type="match status" value="1"/>
</dbReference>
<dbReference type="GO" id="GO:0000156">
    <property type="term" value="F:phosphorelay response regulator activity"/>
    <property type="evidence" value="ECO:0007669"/>
    <property type="project" value="TreeGrafter"/>
</dbReference>
<dbReference type="InterPro" id="IPR039420">
    <property type="entry name" value="WalR-like"/>
</dbReference>
<keyword evidence="2" id="KW-0902">Two-component regulatory system</keyword>
<proteinExistence type="predicted"/>
<comment type="caution">
    <text evidence="10">The sequence shown here is derived from an EMBL/GenBank/DDBJ whole genome shotgun (WGS) entry which is preliminary data.</text>
</comment>
<dbReference type="PROSITE" id="PS50110">
    <property type="entry name" value="RESPONSE_REGULATORY"/>
    <property type="match status" value="1"/>
</dbReference>
<evidence type="ECO:0000256" key="6">
    <source>
        <dbReference type="PROSITE-ProRule" id="PRU00169"/>
    </source>
</evidence>
<evidence type="ECO:0000259" key="9">
    <source>
        <dbReference type="PROSITE" id="PS51755"/>
    </source>
</evidence>
<dbReference type="PROSITE" id="PS51755">
    <property type="entry name" value="OMPR_PHOB"/>
    <property type="match status" value="1"/>
</dbReference>
<dbReference type="SUPFAM" id="SSF46894">
    <property type="entry name" value="C-terminal effector domain of the bipartite response regulators"/>
    <property type="match status" value="1"/>
</dbReference>
<dbReference type="Pfam" id="PF00072">
    <property type="entry name" value="Response_reg"/>
    <property type="match status" value="1"/>
</dbReference>
<dbReference type="SUPFAM" id="SSF52172">
    <property type="entry name" value="CheY-like"/>
    <property type="match status" value="1"/>
</dbReference>
<evidence type="ECO:0000256" key="2">
    <source>
        <dbReference type="ARBA" id="ARBA00023012"/>
    </source>
</evidence>
<evidence type="ECO:0000256" key="1">
    <source>
        <dbReference type="ARBA" id="ARBA00022553"/>
    </source>
</evidence>